<keyword evidence="3" id="KW-1185">Reference proteome</keyword>
<sequence>MYSCLPTLLRCTSPPGKRIFGRRRGRASEPTFPLLPPLHRFPPTWEMKRPSKRIRSSCRDTPEPRGGPDVPLRSLASLDAETTRLKVGWTCRKLFCRGVTCSASSSVEKICEVNWAS</sequence>
<accession>A0A4Z2I6S8</accession>
<evidence type="ECO:0000256" key="1">
    <source>
        <dbReference type="SAM" id="MobiDB-lite"/>
    </source>
</evidence>
<dbReference type="AlphaFoldDB" id="A0A4Z2I6S8"/>
<name>A0A4Z2I6S8_9TELE</name>
<organism evidence="2 3">
    <name type="scientific">Liparis tanakae</name>
    <name type="common">Tanaka's snailfish</name>
    <dbReference type="NCBI Taxonomy" id="230148"/>
    <lineage>
        <taxon>Eukaryota</taxon>
        <taxon>Metazoa</taxon>
        <taxon>Chordata</taxon>
        <taxon>Craniata</taxon>
        <taxon>Vertebrata</taxon>
        <taxon>Euteleostomi</taxon>
        <taxon>Actinopterygii</taxon>
        <taxon>Neopterygii</taxon>
        <taxon>Teleostei</taxon>
        <taxon>Neoteleostei</taxon>
        <taxon>Acanthomorphata</taxon>
        <taxon>Eupercaria</taxon>
        <taxon>Perciformes</taxon>
        <taxon>Cottioidei</taxon>
        <taxon>Cottales</taxon>
        <taxon>Liparidae</taxon>
        <taxon>Liparis</taxon>
    </lineage>
</organism>
<feature type="region of interest" description="Disordered" evidence="1">
    <location>
        <begin position="49"/>
        <end position="73"/>
    </location>
</feature>
<gene>
    <name evidence="2" type="ORF">EYF80_015977</name>
</gene>
<reference evidence="2 3" key="1">
    <citation type="submission" date="2019-03" db="EMBL/GenBank/DDBJ databases">
        <title>First draft genome of Liparis tanakae, snailfish: a comprehensive survey of snailfish specific genes.</title>
        <authorList>
            <person name="Kim W."/>
            <person name="Song I."/>
            <person name="Jeong J.-H."/>
            <person name="Kim D."/>
            <person name="Kim S."/>
            <person name="Ryu S."/>
            <person name="Song J.Y."/>
            <person name="Lee S.K."/>
        </authorList>
    </citation>
    <scope>NUCLEOTIDE SEQUENCE [LARGE SCALE GENOMIC DNA]</scope>
    <source>
        <tissue evidence="2">Muscle</tissue>
    </source>
</reference>
<proteinExistence type="predicted"/>
<protein>
    <submittedName>
        <fullName evidence="2">Uncharacterized protein</fullName>
    </submittedName>
</protein>
<evidence type="ECO:0000313" key="3">
    <source>
        <dbReference type="Proteomes" id="UP000314294"/>
    </source>
</evidence>
<evidence type="ECO:0000313" key="2">
    <source>
        <dbReference type="EMBL" id="TNN73769.1"/>
    </source>
</evidence>
<comment type="caution">
    <text evidence="2">The sequence shown here is derived from an EMBL/GenBank/DDBJ whole genome shotgun (WGS) entry which is preliminary data.</text>
</comment>
<dbReference type="EMBL" id="SRLO01000121">
    <property type="protein sequence ID" value="TNN73769.1"/>
    <property type="molecule type" value="Genomic_DNA"/>
</dbReference>
<dbReference type="Proteomes" id="UP000314294">
    <property type="component" value="Unassembled WGS sequence"/>
</dbReference>